<dbReference type="CDD" id="cd04213">
    <property type="entry name" value="CuRO_CcO_Caa3_II"/>
    <property type="match status" value="1"/>
</dbReference>
<dbReference type="InterPro" id="IPR009056">
    <property type="entry name" value="Cyt_c-like_dom"/>
</dbReference>
<evidence type="ECO:0000256" key="4">
    <source>
        <dbReference type="ARBA" id="ARBA00022617"/>
    </source>
</evidence>
<dbReference type="GO" id="GO:0005507">
    <property type="term" value="F:copper ion binding"/>
    <property type="evidence" value="ECO:0007669"/>
    <property type="project" value="InterPro"/>
</dbReference>
<organism evidence="20 21">
    <name type="scientific">Azospirillum thiophilum</name>
    <dbReference type="NCBI Taxonomy" id="528244"/>
    <lineage>
        <taxon>Bacteria</taxon>
        <taxon>Pseudomonadati</taxon>
        <taxon>Pseudomonadota</taxon>
        <taxon>Alphaproteobacteria</taxon>
        <taxon>Rhodospirillales</taxon>
        <taxon>Azospirillaceae</taxon>
        <taxon>Azospirillum</taxon>
    </lineage>
</organism>
<dbReference type="InterPro" id="IPR014222">
    <property type="entry name" value="Cyt_c_oxidase_su2"/>
</dbReference>
<sequence length="324" mass="34482">MRPSRVTTALGSALLAACEGRQSALAPAGDGARETLDATWILFGGGAAIFVAVMALALYAVAVPPERFRGGRGWVVGGGLLFPIAALTLLQLYEFGLTRRLAATPEPALVIEVTGAMWWWDVRYRIPGQEPVRSANEIVLPAGRPVEIRLDSADVIHSFWIPSLAGKLDMIPGRVNRLSLTPETPGVYRGQCAEYCGAQHALMAFAVVVEPPDRFDAWLAGQRRPAAEPADPLLERGRDAFFAFGCQSCHTVRGTPADGRLGPDLSKVGGRRSLGAGSLPNGAGPLAGWIAGAQHLKPESRMPSFDVMDADTLHALAAWLESLT</sequence>
<dbReference type="InterPro" id="IPR001505">
    <property type="entry name" value="Copper_CuA"/>
</dbReference>
<evidence type="ECO:0000256" key="5">
    <source>
        <dbReference type="ARBA" id="ARBA00022660"/>
    </source>
</evidence>
<evidence type="ECO:0000313" key="21">
    <source>
        <dbReference type="Proteomes" id="UP000069935"/>
    </source>
</evidence>
<evidence type="ECO:0000256" key="11">
    <source>
        <dbReference type="ARBA" id="ARBA00023008"/>
    </source>
</evidence>
<comment type="catalytic activity">
    <reaction evidence="15">
        <text>4 Fe(II)-[cytochrome c] + O2 + 8 H(+)(in) = 4 Fe(III)-[cytochrome c] + 2 H2O + 4 H(+)(out)</text>
        <dbReference type="Rhea" id="RHEA:11436"/>
        <dbReference type="Rhea" id="RHEA-COMP:10350"/>
        <dbReference type="Rhea" id="RHEA-COMP:14399"/>
        <dbReference type="ChEBI" id="CHEBI:15377"/>
        <dbReference type="ChEBI" id="CHEBI:15378"/>
        <dbReference type="ChEBI" id="CHEBI:15379"/>
        <dbReference type="ChEBI" id="CHEBI:29033"/>
        <dbReference type="ChEBI" id="CHEBI:29034"/>
        <dbReference type="EC" id="7.1.1.9"/>
    </reaction>
</comment>
<dbReference type="InterPro" id="IPR002429">
    <property type="entry name" value="CcO_II-like_C"/>
</dbReference>
<comment type="function">
    <text evidence="13">Subunits I and II form the functional core of the enzyme complex. Electrons originating in cytochrome c are transferred via heme a and Cu(A) to the binuclear center formed by heme a3 and Cu(B).</text>
</comment>
<evidence type="ECO:0000256" key="7">
    <source>
        <dbReference type="ARBA" id="ARBA00022723"/>
    </source>
</evidence>
<dbReference type="Pfam" id="PF00116">
    <property type="entry name" value="COX2"/>
    <property type="match status" value="1"/>
</dbReference>
<evidence type="ECO:0000259" key="19">
    <source>
        <dbReference type="PROSITE" id="PS51007"/>
    </source>
</evidence>
<evidence type="ECO:0000313" key="20">
    <source>
        <dbReference type="EMBL" id="ALG71920.1"/>
    </source>
</evidence>
<dbReference type="Pfam" id="PF00034">
    <property type="entry name" value="Cytochrom_C"/>
    <property type="match status" value="1"/>
</dbReference>
<feature type="domain" description="Cytochrome oxidase subunit II copper A binding" evidence="18">
    <location>
        <begin position="106"/>
        <end position="221"/>
    </location>
</feature>
<gene>
    <name evidence="20" type="ORF">AL072_02055</name>
</gene>
<dbReference type="AlphaFoldDB" id="A0AAC8ZU80"/>
<dbReference type="SUPFAM" id="SSF46626">
    <property type="entry name" value="Cytochrome c"/>
    <property type="match status" value="1"/>
</dbReference>
<dbReference type="InterPro" id="IPR034236">
    <property type="entry name" value="CuRO_CcO_Caa3_II"/>
</dbReference>
<dbReference type="SUPFAM" id="SSF49503">
    <property type="entry name" value="Cupredoxins"/>
    <property type="match status" value="1"/>
</dbReference>
<evidence type="ECO:0000256" key="14">
    <source>
        <dbReference type="ARBA" id="ARBA00031399"/>
    </source>
</evidence>
<dbReference type="PROSITE" id="PS50857">
    <property type="entry name" value="COX2_CUA"/>
    <property type="match status" value="1"/>
</dbReference>
<keyword evidence="9 17" id="KW-1133">Transmembrane helix</keyword>
<keyword evidence="3" id="KW-0813">Transport</keyword>
<feature type="transmembrane region" description="Helical" evidence="17">
    <location>
        <begin position="74"/>
        <end position="93"/>
    </location>
</feature>
<name>A0AAC8ZU80_9PROT</name>
<dbReference type="PROSITE" id="PS51257">
    <property type="entry name" value="PROKAR_LIPOPROTEIN"/>
    <property type="match status" value="1"/>
</dbReference>
<evidence type="ECO:0000256" key="9">
    <source>
        <dbReference type="ARBA" id="ARBA00022989"/>
    </source>
</evidence>
<dbReference type="EMBL" id="CP012401">
    <property type="protein sequence ID" value="ALG71920.1"/>
    <property type="molecule type" value="Genomic_DNA"/>
</dbReference>
<evidence type="ECO:0000256" key="2">
    <source>
        <dbReference type="ARBA" id="ARBA00007866"/>
    </source>
</evidence>
<dbReference type="PANTHER" id="PTHR22888">
    <property type="entry name" value="CYTOCHROME C OXIDASE, SUBUNIT II"/>
    <property type="match status" value="1"/>
</dbReference>
<dbReference type="Proteomes" id="UP000069935">
    <property type="component" value="Chromosome 1"/>
</dbReference>
<keyword evidence="11" id="KW-0186">Copper</keyword>
<dbReference type="GO" id="GO:0020037">
    <property type="term" value="F:heme binding"/>
    <property type="evidence" value="ECO:0007669"/>
    <property type="project" value="InterPro"/>
</dbReference>
<keyword evidence="12 17" id="KW-0472">Membrane</keyword>
<evidence type="ECO:0000256" key="17">
    <source>
        <dbReference type="SAM" id="Phobius"/>
    </source>
</evidence>
<evidence type="ECO:0000256" key="15">
    <source>
        <dbReference type="ARBA" id="ARBA00047816"/>
    </source>
</evidence>
<keyword evidence="7 16" id="KW-0479">Metal-binding</keyword>
<dbReference type="GO" id="GO:0016020">
    <property type="term" value="C:membrane"/>
    <property type="evidence" value="ECO:0007669"/>
    <property type="project" value="UniProtKB-SubCell"/>
</dbReference>
<evidence type="ECO:0000256" key="12">
    <source>
        <dbReference type="ARBA" id="ARBA00023136"/>
    </source>
</evidence>
<comment type="similarity">
    <text evidence="2">Belongs to the cytochrome c oxidase subunit 2 family.</text>
</comment>
<feature type="transmembrane region" description="Helical" evidence="17">
    <location>
        <begin position="38"/>
        <end position="62"/>
    </location>
</feature>
<evidence type="ECO:0000256" key="16">
    <source>
        <dbReference type="PROSITE-ProRule" id="PRU00433"/>
    </source>
</evidence>
<evidence type="ECO:0000256" key="3">
    <source>
        <dbReference type="ARBA" id="ARBA00022448"/>
    </source>
</evidence>
<dbReference type="PROSITE" id="PS51007">
    <property type="entry name" value="CYTC"/>
    <property type="match status" value="1"/>
</dbReference>
<dbReference type="Gene3D" id="2.60.40.420">
    <property type="entry name" value="Cupredoxins - blue copper proteins"/>
    <property type="match status" value="1"/>
</dbReference>
<dbReference type="PANTHER" id="PTHR22888:SF9">
    <property type="entry name" value="CYTOCHROME C OXIDASE SUBUNIT 2"/>
    <property type="match status" value="1"/>
</dbReference>
<dbReference type="PROSITE" id="PS00078">
    <property type="entry name" value="COX2"/>
    <property type="match status" value="1"/>
</dbReference>
<accession>A0AAC8ZU80</accession>
<dbReference type="KEGG" id="ati:AL072_02055"/>
<dbReference type="InterPro" id="IPR036909">
    <property type="entry name" value="Cyt_c-like_dom_sf"/>
</dbReference>
<proteinExistence type="inferred from homology"/>
<reference evidence="20 21" key="2">
    <citation type="journal article" date="2016" name="Genome Announc.">
        <title>Complete Genome Sequence of a Strain of Azospirillum thiophilum Isolated from a Sulfide Spring.</title>
        <authorList>
            <person name="Fomenkov A."/>
            <person name="Vincze T."/>
            <person name="Grabovich M."/>
            <person name="Anton B.P."/>
            <person name="Dubinina G."/>
            <person name="Orlova M."/>
            <person name="Belousova E."/>
            <person name="Roberts R.J."/>
        </authorList>
    </citation>
    <scope>NUCLEOTIDE SEQUENCE [LARGE SCALE GENOMIC DNA]</scope>
    <source>
        <strain evidence="20 21">BV-S</strain>
    </source>
</reference>
<dbReference type="InterPro" id="IPR008972">
    <property type="entry name" value="Cupredoxin"/>
</dbReference>
<evidence type="ECO:0000256" key="8">
    <source>
        <dbReference type="ARBA" id="ARBA00022982"/>
    </source>
</evidence>
<dbReference type="GO" id="GO:0042773">
    <property type="term" value="P:ATP synthesis coupled electron transport"/>
    <property type="evidence" value="ECO:0007669"/>
    <property type="project" value="TreeGrafter"/>
</dbReference>
<keyword evidence="8" id="KW-0249">Electron transport</keyword>
<feature type="domain" description="Cytochrome c" evidence="19">
    <location>
        <begin position="232"/>
        <end position="324"/>
    </location>
</feature>
<reference evidence="21" key="1">
    <citation type="submission" date="2015-08" db="EMBL/GenBank/DDBJ databases">
        <title>Complete Genome Sequence of Azospirillum thiophilum BV-S.</title>
        <authorList>
            <person name="Fomenkov A."/>
            <person name="Vincze T."/>
            <person name="Grabovich M."/>
            <person name="Dubinina G."/>
            <person name="Orlova M."/>
            <person name="Belousova E."/>
            <person name="Roberts R.J."/>
        </authorList>
    </citation>
    <scope>NUCLEOTIDE SEQUENCE [LARGE SCALE GENOMIC DNA]</scope>
    <source>
        <strain evidence="21">BV-S</strain>
    </source>
</reference>
<keyword evidence="6 17" id="KW-0812">Transmembrane</keyword>
<dbReference type="GO" id="GO:0016491">
    <property type="term" value="F:oxidoreductase activity"/>
    <property type="evidence" value="ECO:0007669"/>
    <property type="project" value="InterPro"/>
</dbReference>
<evidence type="ECO:0000256" key="13">
    <source>
        <dbReference type="ARBA" id="ARBA00024688"/>
    </source>
</evidence>
<dbReference type="NCBIfam" id="TIGR02866">
    <property type="entry name" value="CoxB"/>
    <property type="match status" value="1"/>
</dbReference>
<evidence type="ECO:0000256" key="6">
    <source>
        <dbReference type="ARBA" id="ARBA00022692"/>
    </source>
</evidence>
<keyword evidence="10 16" id="KW-0408">Iron</keyword>
<evidence type="ECO:0000256" key="10">
    <source>
        <dbReference type="ARBA" id="ARBA00023004"/>
    </source>
</evidence>
<keyword evidence="21" id="KW-1185">Reference proteome</keyword>
<keyword evidence="4 16" id="KW-0349">Heme</keyword>
<dbReference type="InterPro" id="IPR045187">
    <property type="entry name" value="CcO_II"/>
</dbReference>
<protein>
    <recommendedName>
        <fullName evidence="14">Cytochrome aa3 subunit 2</fullName>
    </recommendedName>
</protein>
<evidence type="ECO:0000256" key="1">
    <source>
        <dbReference type="ARBA" id="ARBA00004141"/>
    </source>
</evidence>
<evidence type="ECO:0000259" key="18">
    <source>
        <dbReference type="PROSITE" id="PS50857"/>
    </source>
</evidence>
<dbReference type="GO" id="GO:0004129">
    <property type="term" value="F:cytochrome-c oxidase activity"/>
    <property type="evidence" value="ECO:0007669"/>
    <property type="project" value="UniProtKB-EC"/>
</dbReference>
<comment type="subcellular location">
    <subcellularLocation>
        <location evidence="1">Membrane</location>
        <topology evidence="1">Multi-pass membrane protein</topology>
    </subcellularLocation>
</comment>
<keyword evidence="5" id="KW-0679">Respiratory chain</keyword>